<organism evidence="7 8">
    <name type="scientific">Ekhidna lutea</name>
    <dbReference type="NCBI Taxonomy" id="447679"/>
    <lineage>
        <taxon>Bacteria</taxon>
        <taxon>Pseudomonadati</taxon>
        <taxon>Bacteroidota</taxon>
        <taxon>Cytophagia</taxon>
        <taxon>Cytophagales</taxon>
        <taxon>Reichenbachiellaceae</taxon>
        <taxon>Ekhidna</taxon>
    </lineage>
</organism>
<dbReference type="InterPro" id="IPR003029">
    <property type="entry name" value="S1_domain"/>
</dbReference>
<evidence type="ECO:0000256" key="5">
    <source>
        <dbReference type="ARBA" id="ARBA00022884"/>
    </source>
</evidence>
<dbReference type="RefSeq" id="WP_089355063.1">
    <property type="nucleotide sequence ID" value="NZ_FZPD01000001.1"/>
</dbReference>
<accession>A0A239ER95</accession>
<dbReference type="InterPro" id="IPR019307">
    <property type="entry name" value="RNA-bd_AU-1/RNase_E/G"/>
</dbReference>
<dbReference type="Pfam" id="PF10150">
    <property type="entry name" value="RNase_E_G"/>
    <property type="match status" value="1"/>
</dbReference>
<name>A0A239ER95_EKHLU</name>
<sequence length="516" mass="58506">MSNELIINSTREGSRIALLKDKRLVEFHQDGGGQTFNVGDIYLGSVKKVVQGLNAAFIDLGYEKDAFLHYLDLGPQVQSLNKFTKLTLAKKLNSTRLAGFKTEPDINKLGKMSQVLTKGQKILVQVVKEPISTKGPRLSCELSLAGRYLVMVPFSNTVNVSKKITDANERKRLQRLISSIKPEGFGVIIRTVATGKDVKELDTDLRNLVERWDEGMKMLPKAKVRDKVIGEMNRANSILRDVLNESFDSIQVDDKDLFQEIKTFVKNIAPDKEKILKHYTGKAKIFEATGVEKQMKTSFGQSVSMLNGGYIIIEHTEALHVIDVNSGNKSNKEDNQEDTALKVNLDAAEEIARQLRLRDMGGIIVVDFIDMRRIENKKKLYAKMKEAMKDDRSKHTILPLSKFGLMEITRQRVRPELSITTKEVCPTCSGTGKISASIQVADQVENTIKYFFESQNEKRITVALHPYLYTYFTAGVFSRRVKWFFKYFRWVNMVEDSSKALTEFEVLNSQGEPIQI</sequence>
<evidence type="ECO:0000256" key="4">
    <source>
        <dbReference type="ARBA" id="ARBA00022842"/>
    </source>
</evidence>
<keyword evidence="2" id="KW-0479">Metal-binding</keyword>
<evidence type="ECO:0000259" key="6">
    <source>
        <dbReference type="SMART" id="SM00316"/>
    </source>
</evidence>
<dbReference type="PANTHER" id="PTHR30001">
    <property type="entry name" value="RIBONUCLEASE"/>
    <property type="match status" value="1"/>
</dbReference>
<dbReference type="NCBIfam" id="TIGR00757">
    <property type="entry name" value="RNaseEG"/>
    <property type="match status" value="1"/>
</dbReference>
<comment type="cofactor">
    <cofactor evidence="1">
        <name>Mg(2+)</name>
        <dbReference type="ChEBI" id="CHEBI:18420"/>
    </cofactor>
</comment>
<dbReference type="SMART" id="SM00316">
    <property type="entry name" value="S1"/>
    <property type="match status" value="1"/>
</dbReference>
<keyword evidence="4" id="KW-0460">Magnesium</keyword>
<keyword evidence="8" id="KW-1185">Reference proteome</keyword>
<feature type="domain" description="S1 motif" evidence="6">
    <location>
        <begin position="37"/>
        <end position="141"/>
    </location>
</feature>
<keyword evidence="5" id="KW-0694">RNA-binding</keyword>
<dbReference type="InterPro" id="IPR012340">
    <property type="entry name" value="NA-bd_OB-fold"/>
</dbReference>
<evidence type="ECO:0000256" key="1">
    <source>
        <dbReference type="ARBA" id="ARBA00001946"/>
    </source>
</evidence>
<dbReference type="SUPFAM" id="SSF50249">
    <property type="entry name" value="Nucleic acid-binding proteins"/>
    <property type="match status" value="1"/>
</dbReference>
<dbReference type="PANTHER" id="PTHR30001:SF0">
    <property type="entry name" value="RIBONUCLEASE G"/>
    <property type="match status" value="1"/>
</dbReference>
<dbReference type="AlphaFoldDB" id="A0A239ER95"/>
<dbReference type="GO" id="GO:0004540">
    <property type="term" value="F:RNA nuclease activity"/>
    <property type="evidence" value="ECO:0007669"/>
    <property type="project" value="InterPro"/>
</dbReference>
<reference evidence="7 8" key="1">
    <citation type="submission" date="2017-06" db="EMBL/GenBank/DDBJ databases">
        <authorList>
            <person name="Kim H.J."/>
            <person name="Triplett B.A."/>
        </authorList>
    </citation>
    <scope>NUCLEOTIDE SEQUENCE [LARGE SCALE GENOMIC DNA]</scope>
    <source>
        <strain evidence="7 8">DSM 19307</strain>
    </source>
</reference>
<protein>
    <submittedName>
        <fullName evidence="7">Ribonuclease G</fullName>
    </submittedName>
</protein>
<dbReference type="GO" id="GO:0006364">
    <property type="term" value="P:rRNA processing"/>
    <property type="evidence" value="ECO:0007669"/>
    <property type="project" value="TreeGrafter"/>
</dbReference>
<evidence type="ECO:0000313" key="7">
    <source>
        <dbReference type="EMBL" id="SNS47155.1"/>
    </source>
</evidence>
<dbReference type="InterPro" id="IPR004659">
    <property type="entry name" value="RNase_E/G"/>
</dbReference>
<dbReference type="Gene3D" id="2.40.50.140">
    <property type="entry name" value="Nucleic acid-binding proteins"/>
    <property type="match status" value="1"/>
</dbReference>
<dbReference type="Proteomes" id="UP000198393">
    <property type="component" value="Unassembled WGS sequence"/>
</dbReference>
<evidence type="ECO:0000313" key="8">
    <source>
        <dbReference type="Proteomes" id="UP000198393"/>
    </source>
</evidence>
<dbReference type="GO" id="GO:0046872">
    <property type="term" value="F:metal ion binding"/>
    <property type="evidence" value="ECO:0007669"/>
    <property type="project" value="UniProtKB-KW"/>
</dbReference>
<proteinExistence type="predicted"/>
<evidence type="ECO:0000256" key="3">
    <source>
        <dbReference type="ARBA" id="ARBA00022801"/>
    </source>
</evidence>
<dbReference type="OrthoDB" id="9804278at2"/>
<gene>
    <name evidence="7" type="ORF">SAMN05421640_0287</name>
</gene>
<keyword evidence="3" id="KW-0378">Hydrolase</keyword>
<dbReference type="GO" id="GO:0005737">
    <property type="term" value="C:cytoplasm"/>
    <property type="evidence" value="ECO:0007669"/>
    <property type="project" value="TreeGrafter"/>
</dbReference>
<dbReference type="CDD" id="cd04453">
    <property type="entry name" value="S1_RNase_E"/>
    <property type="match status" value="1"/>
</dbReference>
<dbReference type="GO" id="GO:0016787">
    <property type="term" value="F:hydrolase activity"/>
    <property type="evidence" value="ECO:0007669"/>
    <property type="project" value="UniProtKB-KW"/>
</dbReference>
<evidence type="ECO:0000256" key="2">
    <source>
        <dbReference type="ARBA" id="ARBA00022723"/>
    </source>
</evidence>
<dbReference type="GO" id="GO:0003723">
    <property type="term" value="F:RNA binding"/>
    <property type="evidence" value="ECO:0007669"/>
    <property type="project" value="UniProtKB-KW"/>
</dbReference>
<dbReference type="EMBL" id="FZPD01000001">
    <property type="protein sequence ID" value="SNS47155.1"/>
    <property type="molecule type" value="Genomic_DNA"/>
</dbReference>